<evidence type="ECO:0000256" key="1">
    <source>
        <dbReference type="ARBA" id="ARBA00022729"/>
    </source>
</evidence>
<evidence type="ECO:0000313" key="4">
    <source>
        <dbReference type="EMBL" id="AZQ36894.1"/>
    </source>
</evidence>
<gene>
    <name evidence="4" type="ORF">EJ357_28425</name>
</gene>
<name>A0A3Q9EUZ5_9ACTN</name>
<dbReference type="EMBL" id="CP034539">
    <property type="protein sequence ID" value="AZQ36894.1"/>
    <property type="molecule type" value="Genomic_DNA"/>
</dbReference>
<keyword evidence="5" id="KW-1185">Reference proteome</keyword>
<dbReference type="PANTHER" id="PTHR21666">
    <property type="entry name" value="PEPTIDASE-RELATED"/>
    <property type="match status" value="1"/>
</dbReference>
<reference evidence="4 5" key="1">
    <citation type="journal article" date="2019" name="Int. J. Syst. Evol. Microbiol.">
        <title>Streptomyces cyaneochromogenes sp. nov., a blue pigment-producing actinomycete from manganese-contaminated soil.</title>
        <authorList>
            <person name="Tang X."/>
            <person name="Zhao J."/>
            <person name="Li K."/>
            <person name="Chen Z."/>
            <person name="Sun Y."/>
            <person name="Gao J."/>
        </authorList>
    </citation>
    <scope>NUCLEOTIDE SEQUENCE [LARGE SCALE GENOMIC DNA]</scope>
    <source>
        <strain evidence="4 5">MK-45</strain>
    </source>
</reference>
<dbReference type="PANTHER" id="PTHR21666:SF289">
    <property type="entry name" value="L-ALA--D-GLU ENDOPEPTIDASE"/>
    <property type="match status" value="1"/>
</dbReference>
<protein>
    <submittedName>
        <fullName evidence="4">M23 family metallopeptidase</fullName>
    </submittedName>
</protein>
<dbReference type="OrthoDB" id="1099523at2"/>
<dbReference type="SUPFAM" id="SSF51261">
    <property type="entry name" value="Duplicated hybrid motif"/>
    <property type="match status" value="1"/>
</dbReference>
<feature type="region of interest" description="Disordered" evidence="2">
    <location>
        <begin position="17"/>
        <end position="42"/>
    </location>
</feature>
<evidence type="ECO:0000313" key="5">
    <source>
        <dbReference type="Proteomes" id="UP000280298"/>
    </source>
</evidence>
<dbReference type="InterPro" id="IPR016047">
    <property type="entry name" value="M23ase_b-sheet_dom"/>
</dbReference>
<evidence type="ECO:0000259" key="3">
    <source>
        <dbReference type="Pfam" id="PF01551"/>
    </source>
</evidence>
<dbReference type="InterPro" id="IPR011055">
    <property type="entry name" value="Dup_hybrid_motif"/>
</dbReference>
<dbReference type="Pfam" id="PF01551">
    <property type="entry name" value="Peptidase_M23"/>
    <property type="match status" value="1"/>
</dbReference>
<dbReference type="InterPro" id="IPR050570">
    <property type="entry name" value="Cell_wall_metabolism_enzyme"/>
</dbReference>
<sequence>MGPLLLNRPPYNFRGSAVTPGTECLSRPHRSTTTGRKQMKTPALTGRRKTALALTTGALALSLGVQLAATATASPSTDQTADAIVVAAKPKFQMPFACNTHWQLNTYDSGHNPALDIVVKDNTGSSGKNVMPGYSGKVAKTFWDRGAGNVIVIDHGSGWYTAYYHLREKHDKYVQKGDRVTAGTRIGHIGATGANSGGWAHLHYEQRYKTNGIPTESDREAVHFNGKEYTGAGKEWKDVVSKNC</sequence>
<keyword evidence="1" id="KW-0732">Signal</keyword>
<accession>A0A3Q9EUZ5</accession>
<dbReference type="Proteomes" id="UP000280298">
    <property type="component" value="Chromosome"/>
</dbReference>
<dbReference type="GO" id="GO:0004222">
    <property type="term" value="F:metalloendopeptidase activity"/>
    <property type="evidence" value="ECO:0007669"/>
    <property type="project" value="TreeGrafter"/>
</dbReference>
<dbReference type="KEGG" id="scya:EJ357_28425"/>
<evidence type="ECO:0000256" key="2">
    <source>
        <dbReference type="SAM" id="MobiDB-lite"/>
    </source>
</evidence>
<proteinExistence type="predicted"/>
<dbReference type="CDD" id="cd12797">
    <property type="entry name" value="M23_peptidase"/>
    <property type="match status" value="1"/>
</dbReference>
<organism evidence="4 5">
    <name type="scientific">Streptomyces cyaneochromogenes</name>
    <dbReference type="NCBI Taxonomy" id="2496836"/>
    <lineage>
        <taxon>Bacteria</taxon>
        <taxon>Bacillati</taxon>
        <taxon>Actinomycetota</taxon>
        <taxon>Actinomycetes</taxon>
        <taxon>Kitasatosporales</taxon>
        <taxon>Streptomycetaceae</taxon>
        <taxon>Streptomyces</taxon>
    </lineage>
</organism>
<dbReference type="Gene3D" id="2.70.70.10">
    <property type="entry name" value="Glucose Permease (Domain IIA)"/>
    <property type="match status" value="1"/>
</dbReference>
<feature type="domain" description="M23ase beta-sheet core" evidence="3">
    <location>
        <begin position="124"/>
        <end position="211"/>
    </location>
</feature>
<dbReference type="AlphaFoldDB" id="A0A3Q9EUZ5"/>